<feature type="domain" description="HTH marR-type" evidence="4">
    <location>
        <begin position="1"/>
        <end position="135"/>
    </location>
</feature>
<dbReference type="RefSeq" id="WP_220750269.1">
    <property type="nucleotide sequence ID" value="NZ_BPFH01000007.1"/>
</dbReference>
<evidence type="ECO:0000313" key="5">
    <source>
        <dbReference type="EMBL" id="GIT96779.1"/>
    </source>
</evidence>
<evidence type="ECO:0000256" key="1">
    <source>
        <dbReference type="ARBA" id="ARBA00023015"/>
    </source>
</evidence>
<dbReference type="InterPro" id="IPR036388">
    <property type="entry name" value="WH-like_DNA-bd_sf"/>
</dbReference>
<protein>
    <recommendedName>
        <fullName evidence="4">HTH marR-type domain-containing protein</fullName>
    </recommendedName>
</protein>
<dbReference type="InterPro" id="IPR000835">
    <property type="entry name" value="HTH_MarR-typ"/>
</dbReference>
<name>A0ABQ4NRA1_9RHOB</name>
<dbReference type="Pfam" id="PF01047">
    <property type="entry name" value="MarR"/>
    <property type="match status" value="1"/>
</dbReference>
<sequence length="145" mass="15484">MAKAHSPKQLVELIDRLAPALLRLQGSGATRGPRVAALARLAKDGPATMRDLATELSVSPQAITGLVDALEADGLVGREKHPTDRRKTVIRVSDHAAATAKAARAARTDDLSRLFDDISKEDRAAFARVAETLLDRLDQARKGSA</sequence>
<dbReference type="PANTHER" id="PTHR33164:SF57">
    <property type="entry name" value="MARR-FAMILY TRANSCRIPTIONAL REGULATOR"/>
    <property type="match status" value="1"/>
</dbReference>
<organism evidence="5 6">
    <name type="scientific">Jannaschia pagri</name>
    <dbReference type="NCBI Taxonomy" id="2829797"/>
    <lineage>
        <taxon>Bacteria</taxon>
        <taxon>Pseudomonadati</taxon>
        <taxon>Pseudomonadota</taxon>
        <taxon>Alphaproteobacteria</taxon>
        <taxon>Rhodobacterales</taxon>
        <taxon>Roseobacteraceae</taxon>
        <taxon>Jannaschia</taxon>
    </lineage>
</organism>
<evidence type="ECO:0000256" key="2">
    <source>
        <dbReference type="ARBA" id="ARBA00023125"/>
    </source>
</evidence>
<dbReference type="InterPro" id="IPR036390">
    <property type="entry name" value="WH_DNA-bd_sf"/>
</dbReference>
<dbReference type="InterPro" id="IPR023187">
    <property type="entry name" value="Tscrpt_reg_MarR-type_CS"/>
</dbReference>
<evidence type="ECO:0000259" key="4">
    <source>
        <dbReference type="PROSITE" id="PS50995"/>
    </source>
</evidence>
<reference evidence="5 6" key="1">
    <citation type="submission" date="2021-05" db="EMBL/GenBank/DDBJ databases">
        <title>Bacteria Genome sequencing.</title>
        <authorList>
            <person name="Takabe Y."/>
            <person name="Nakajima Y."/>
            <person name="Suzuki S."/>
            <person name="Shiozaki T."/>
        </authorList>
    </citation>
    <scope>NUCLEOTIDE SEQUENCE [LARGE SCALE GENOMIC DNA]</scope>
    <source>
        <strain evidence="5 6">AI_62</strain>
    </source>
</reference>
<dbReference type="EMBL" id="BPFH01000007">
    <property type="protein sequence ID" value="GIT96779.1"/>
    <property type="molecule type" value="Genomic_DNA"/>
</dbReference>
<dbReference type="Proteomes" id="UP000786693">
    <property type="component" value="Unassembled WGS sequence"/>
</dbReference>
<dbReference type="SMART" id="SM00347">
    <property type="entry name" value="HTH_MARR"/>
    <property type="match status" value="1"/>
</dbReference>
<keyword evidence="1" id="KW-0805">Transcription regulation</keyword>
<dbReference type="PROSITE" id="PS50995">
    <property type="entry name" value="HTH_MARR_2"/>
    <property type="match status" value="1"/>
</dbReference>
<comment type="caution">
    <text evidence="5">The sequence shown here is derived from an EMBL/GenBank/DDBJ whole genome shotgun (WGS) entry which is preliminary data.</text>
</comment>
<dbReference type="InterPro" id="IPR039422">
    <property type="entry name" value="MarR/SlyA-like"/>
</dbReference>
<evidence type="ECO:0000313" key="6">
    <source>
        <dbReference type="Proteomes" id="UP000786693"/>
    </source>
</evidence>
<dbReference type="PROSITE" id="PS01117">
    <property type="entry name" value="HTH_MARR_1"/>
    <property type="match status" value="1"/>
</dbReference>
<proteinExistence type="predicted"/>
<keyword evidence="6" id="KW-1185">Reference proteome</keyword>
<keyword evidence="2" id="KW-0238">DNA-binding</keyword>
<keyword evidence="3" id="KW-0804">Transcription</keyword>
<accession>A0ABQ4NRA1</accession>
<evidence type="ECO:0000256" key="3">
    <source>
        <dbReference type="ARBA" id="ARBA00023163"/>
    </source>
</evidence>
<dbReference type="SUPFAM" id="SSF46785">
    <property type="entry name" value="Winged helix' DNA-binding domain"/>
    <property type="match status" value="1"/>
</dbReference>
<dbReference type="Gene3D" id="1.10.10.10">
    <property type="entry name" value="Winged helix-like DNA-binding domain superfamily/Winged helix DNA-binding domain"/>
    <property type="match status" value="1"/>
</dbReference>
<dbReference type="PANTHER" id="PTHR33164">
    <property type="entry name" value="TRANSCRIPTIONAL REGULATOR, MARR FAMILY"/>
    <property type="match status" value="1"/>
</dbReference>
<gene>
    <name evidence="5" type="ORF">JANAI62_34020</name>
</gene>